<keyword evidence="2" id="KW-1185">Reference proteome</keyword>
<dbReference type="PANTHER" id="PTHR31009">
    <property type="entry name" value="S-ADENOSYL-L-METHIONINE:CARBOXYL METHYLTRANSFERASE FAMILY PROTEIN"/>
    <property type="match status" value="1"/>
</dbReference>
<dbReference type="Gene3D" id="3.40.50.150">
    <property type="entry name" value="Vaccinia Virus protein VP39"/>
    <property type="match status" value="1"/>
</dbReference>
<reference evidence="1 2" key="1">
    <citation type="submission" date="2018-04" db="EMBL/GenBank/DDBJ databases">
        <title>The genome of golden apple snail Pomacea canaliculata provides insight into stress tolerance and invasive adaptation.</title>
        <authorList>
            <person name="Liu C."/>
            <person name="Liu B."/>
            <person name="Ren Y."/>
            <person name="Zhang Y."/>
            <person name="Wang H."/>
            <person name="Li S."/>
            <person name="Jiang F."/>
            <person name="Yin L."/>
            <person name="Zhang G."/>
            <person name="Qian W."/>
            <person name="Fan W."/>
        </authorList>
    </citation>
    <scope>NUCLEOTIDE SEQUENCE [LARGE SCALE GENOMIC DNA]</scope>
    <source>
        <strain evidence="1">SZHN2017</strain>
        <tissue evidence="1">Muscle</tissue>
    </source>
</reference>
<dbReference type="GO" id="GO:0008168">
    <property type="term" value="F:methyltransferase activity"/>
    <property type="evidence" value="ECO:0007669"/>
    <property type="project" value="InterPro"/>
</dbReference>
<dbReference type="OrthoDB" id="1523883at2759"/>
<dbReference type="Proteomes" id="UP000245119">
    <property type="component" value="Linkage Group LG11"/>
</dbReference>
<name>A0A2T7NMB2_POMCA</name>
<sequence>MSPVRQAGLNLIKDPQEFLTYCPVKTLWRQKLQTDAVPVPSPKGVFTIGDYGTCDGTVSLRLIHKVIDHLRNKHGPDLKIQVLYEDHASNDYNSLFKTIYGQTSYMTKFTNVFPLVCGTNFYKQCVPDNTCDIIMSSFATVYLSNER</sequence>
<dbReference type="AlphaFoldDB" id="A0A2T7NMB2"/>
<comment type="caution">
    <text evidence="1">The sequence shown here is derived from an EMBL/GenBank/DDBJ whole genome shotgun (WGS) entry which is preliminary data.</text>
</comment>
<dbReference type="STRING" id="400727.A0A2T7NMB2"/>
<dbReference type="SUPFAM" id="SSF53335">
    <property type="entry name" value="S-adenosyl-L-methionine-dependent methyltransferases"/>
    <property type="match status" value="1"/>
</dbReference>
<dbReference type="InterPro" id="IPR005299">
    <property type="entry name" value="MeTrfase_7"/>
</dbReference>
<protein>
    <submittedName>
        <fullName evidence="1">Uncharacterized protein</fullName>
    </submittedName>
</protein>
<dbReference type="InterPro" id="IPR029063">
    <property type="entry name" value="SAM-dependent_MTases_sf"/>
</dbReference>
<evidence type="ECO:0000313" key="2">
    <source>
        <dbReference type="Proteomes" id="UP000245119"/>
    </source>
</evidence>
<accession>A0A2T7NMB2</accession>
<proteinExistence type="predicted"/>
<organism evidence="1 2">
    <name type="scientific">Pomacea canaliculata</name>
    <name type="common">Golden apple snail</name>
    <dbReference type="NCBI Taxonomy" id="400727"/>
    <lineage>
        <taxon>Eukaryota</taxon>
        <taxon>Metazoa</taxon>
        <taxon>Spiralia</taxon>
        <taxon>Lophotrochozoa</taxon>
        <taxon>Mollusca</taxon>
        <taxon>Gastropoda</taxon>
        <taxon>Caenogastropoda</taxon>
        <taxon>Architaenioglossa</taxon>
        <taxon>Ampullarioidea</taxon>
        <taxon>Ampullariidae</taxon>
        <taxon>Pomacea</taxon>
    </lineage>
</organism>
<evidence type="ECO:0000313" key="1">
    <source>
        <dbReference type="EMBL" id="PVD22303.1"/>
    </source>
</evidence>
<dbReference type="Pfam" id="PF03492">
    <property type="entry name" value="Methyltransf_7"/>
    <property type="match status" value="1"/>
</dbReference>
<gene>
    <name evidence="1" type="ORF">C0Q70_18112</name>
</gene>
<dbReference type="EMBL" id="PZQS01000011">
    <property type="protein sequence ID" value="PVD22303.1"/>
    <property type="molecule type" value="Genomic_DNA"/>
</dbReference>